<comment type="caution">
    <text evidence="2">The sequence shown here is derived from an EMBL/GenBank/DDBJ whole genome shotgun (WGS) entry which is preliminary data.</text>
</comment>
<dbReference type="AlphaFoldDB" id="A0A2M7SD96"/>
<organism evidence="2 3">
    <name type="scientific">Candidatus Desantisbacteria bacterium CG_4_10_14_0_8_um_filter_48_22</name>
    <dbReference type="NCBI Taxonomy" id="1974543"/>
    <lineage>
        <taxon>Bacteria</taxon>
        <taxon>Candidatus Desantisiibacteriota</taxon>
    </lineage>
</organism>
<dbReference type="EMBL" id="PFMR01000112">
    <property type="protein sequence ID" value="PIZ17488.1"/>
    <property type="molecule type" value="Genomic_DNA"/>
</dbReference>
<name>A0A2M7SD96_9BACT</name>
<evidence type="ECO:0008006" key="4">
    <source>
        <dbReference type="Google" id="ProtNLM"/>
    </source>
</evidence>
<proteinExistence type="predicted"/>
<accession>A0A2M7SD96</accession>
<protein>
    <recommendedName>
        <fullName evidence="4">DUF11 domain-containing protein</fullName>
    </recommendedName>
</protein>
<sequence length="326" mass="35175">MTAASGLPETGNIAAAGRSRIWLMIYNVQSQTSRSLIPKTTLSWTGISGIYRPRMSGTCSGRERSTGRAPQLSGSGSARIVISAENPDAGLLPAAQTETISAASLEFITLPFEMFNRESGVFSVTAADYWGETDVLFNDMVCLSTSSPVGRFSLSNTVWQDITIARFSSGLLSGYYLDHKGGNPVITVSQPDAGLFVSQTETVNMPVMFITAGQKNLKTGAAGDFVAVDSDETIEYTVMLSNLGMETMTNVILFDTQVFNTSTFSPTVFVSIEDTGVCDTWAWTADLVSWIAGSPAPETSIRGLRWQFSSLGINKTKAVRFRVRVK</sequence>
<evidence type="ECO:0000313" key="3">
    <source>
        <dbReference type="Proteomes" id="UP000229307"/>
    </source>
</evidence>
<evidence type="ECO:0000313" key="2">
    <source>
        <dbReference type="EMBL" id="PIZ17488.1"/>
    </source>
</evidence>
<evidence type="ECO:0000256" key="1">
    <source>
        <dbReference type="SAM" id="MobiDB-lite"/>
    </source>
</evidence>
<reference evidence="3" key="1">
    <citation type="submission" date="2017-09" db="EMBL/GenBank/DDBJ databases">
        <title>Depth-based differentiation of microbial function through sediment-hosted aquifers and enrichment of novel symbionts in the deep terrestrial subsurface.</title>
        <authorList>
            <person name="Probst A.J."/>
            <person name="Ladd B."/>
            <person name="Jarett J.K."/>
            <person name="Geller-Mcgrath D.E."/>
            <person name="Sieber C.M.K."/>
            <person name="Emerson J.B."/>
            <person name="Anantharaman K."/>
            <person name="Thomas B.C."/>
            <person name="Malmstrom R."/>
            <person name="Stieglmeier M."/>
            <person name="Klingl A."/>
            <person name="Woyke T."/>
            <person name="Ryan C.M."/>
            <person name="Banfield J.F."/>
        </authorList>
    </citation>
    <scope>NUCLEOTIDE SEQUENCE [LARGE SCALE GENOMIC DNA]</scope>
</reference>
<dbReference type="Proteomes" id="UP000229307">
    <property type="component" value="Unassembled WGS sequence"/>
</dbReference>
<feature type="region of interest" description="Disordered" evidence="1">
    <location>
        <begin position="55"/>
        <end position="74"/>
    </location>
</feature>
<gene>
    <name evidence="2" type="ORF">COY52_04410</name>
</gene>